<name>A0ABP1BZI9_9BRYO</name>
<dbReference type="EMBL" id="OZ023709">
    <property type="protein sequence ID" value="CAK9881902.1"/>
    <property type="molecule type" value="Genomic_DNA"/>
</dbReference>
<reference evidence="1" key="1">
    <citation type="submission" date="2024-03" db="EMBL/GenBank/DDBJ databases">
        <authorList>
            <consortium name="ELIXIR-Norway"/>
            <consortium name="Elixir Norway"/>
        </authorList>
    </citation>
    <scope>NUCLEOTIDE SEQUENCE</scope>
</reference>
<gene>
    <name evidence="1" type="ORF">CSSPJE1EN2_LOCUS23258</name>
</gene>
<protein>
    <submittedName>
        <fullName evidence="1">Uncharacterized protein</fullName>
    </submittedName>
</protein>
<evidence type="ECO:0000313" key="2">
    <source>
        <dbReference type="Proteomes" id="UP001497522"/>
    </source>
</evidence>
<evidence type="ECO:0000313" key="1">
    <source>
        <dbReference type="EMBL" id="CAK9881902.1"/>
    </source>
</evidence>
<dbReference type="Proteomes" id="UP001497522">
    <property type="component" value="Chromosome 8"/>
</dbReference>
<accession>A0ABP1BZI9</accession>
<organism evidence="1 2">
    <name type="scientific">Sphagnum jensenii</name>
    <dbReference type="NCBI Taxonomy" id="128206"/>
    <lineage>
        <taxon>Eukaryota</taxon>
        <taxon>Viridiplantae</taxon>
        <taxon>Streptophyta</taxon>
        <taxon>Embryophyta</taxon>
        <taxon>Bryophyta</taxon>
        <taxon>Sphagnophytina</taxon>
        <taxon>Sphagnopsida</taxon>
        <taxon>Sphagnales</taxon>
        <taxon>Sphagnaceae</taxon>
        <taxon>Sphagnum</taxon>
    </lineage>
</organism>
<proteinExistence type="predicted"/>
<keyword evidence="2" id="KW-1185">Reference proteome</keyword>
<sequence>MDFGAAQEWDGFWWGSRMDFGAAQKWILVELKNGILIWSSGMDFGDFGVELRNGILVELSLKLRSNPVGGGGGGGGDSSAMVYNGTNGIQCRVKTLA</sequence>